<dbReference type="EMBL" id="FR913968">
    <property type="protein sequence ID" value="CDQ92839.1"/>
    <property type="molecule type" value="Genomic_DNA"/>
</dbReference>
<gene>
    <name evidence="8" type="ORF">GSONMT00032770001</name>
</gene>
<dbReference type="InterPro" id="IPR019570">
    <property type="entry name" value="Connexin_CCC"/>
</dbReference>
<evidence type="ECO:0000256" key="6">
    <source>
        <dbReference type="SAM" id="Phobius"/>
    </source>
</evidence>
<protein>
    <recommendedName>
        <fullName evidence="7">Connexin cysteine-rich domain-containing protein</fullName>
    </recommendedName>
</protein>
<dbReference type="Proteomes" id="UP000193380">
    <property type="component" value="Unassembled WGS sequence"/>
</dbReference>
<dbReference type="PANTHER" id="PTHR11984:SF50">
    <property type="entry name" value="GAP JUNCTION DELTA-2 PROTEIN-LIKE"/>
    <property type="match status" value="1"/>
</dbReference>
<feature type="transmembrane region" description="Helical" evidence="6">
    <location>
        <begin position="64"/>
        <end position="84"/>
    </location>
</feature>
<feature type="domain" description="Connexin cysteine-rich" evidence="7">
    <location>
        <begin position="168"/>
        <end position="234"/>
    </location>
</feature>
<dbReference type="GO" id="GO:0005243">
    <property type="term" value="F:gap junction channel activity"/>
    <property type="evidence" value="ECO:0007669"/>
    <property type="project" value="TreeGrafter"/>
</dbReference>
<dbReference type="AlphaFoldDB" id="A0A060YTR8"/>
<evidence type="ECO:0000256" key="2">
    <source>
        <dbReference type="ARBA" id="ARBA00022475"/>
    </source>
</evidence>
<dbReference type="PRINTS" id="PR00206">
    <property type="entry name" value="CONNEXIN"/>
</dbReference>
<dbReference type="InterPro" id="IPR000500">
    <property type="entry name" value="Connexin"/>
</dbReference>
<evidence type="ECO:0000256" key="5">
    <source>
        <dbReference type="ARBA" id="ARBA00023136"/>
    </source>
</evidence>
<dbReference type="InterPro" id="IPR013092">
    <property type="entry name" value="Connexin_N"/>
</dbReference>
<dbReference type="Gene3D" id="1.20.1440.80">
    <property type="entry name" value="Gap junction channel protein cysteine-rich domain"/>
    <property type="match status" value="1"/>
</dbReference>
<evidence type="ECO:0000313" key="9">
    <source>
        <dbReference type="Proteomes" id="UP000193380"/>
    </source>
</evidence>
<reference evidence="8" key="1">
    <citation type="journal article" date="2014" name="Nat. Commun.">
        <title>The rainbow trout genome provides novel insights into evolution after whole-genome duplication in vertebrates.</title>
        <authorList>
            <person name="Berthelot C."/>
            <person name="Brunet F."/>
            <person name="Chalopin D."/>
            <person name="Juanchich A."/>
            <person name="Bernard M."/>
            <person name="Noel B."/>
            <person name="Bento P."/>
            <person name="Da Silva C."/>
            <person name="Labadie K."/>
            <person name="Alberti A."/>
            <person name="Aury J.M."/>
            <person name="Louis A."/>
            <person name="Dehais P."/>
            <person name="Bardou P."/>
            <person name="Montfort J."/>
            <person name="Klopp C."/>
            <person name="Cabau C."/>
            <person name="Gaspin C."/>
            <person name="Thorgaard G.H."/>
            <person name="Boussaha M."/>
            <person name="Quillet E."/>
            <person name="Guyomard R."/>
            <person name="Galiana D."/>
            <person name="Bobe J."/>
            <person name="Volff J.N."/>
            <person name="Genet C."/>
            <person name="Wincker P."/>
            <person name="Jaillon O."/>
            <person name="Roest Crollius H."/>
            <person name="Guiguen Y."/>
        </authorList>
    </citation>
    <scope>NUCLEOTIDE SEQUENCE [LARGE SCALE GENOMIC DNA]</scope>
</reference>
<organism evidence="8 9">
    <name type="scientific">Oncorhynchus mykiss</name>
    <name type="common">Rainbow trout</name>
    <name type="synonym">Salmo gairdneri</name>
    <dbReference type="NCBI Taxonomy" id="8022"/>
    <lineage>
        <taxon>Eukaryota</taxon>
        <taxon>Metazoa</taxon>
        <taxon>Chordata</taxon>
        <taxon>Craniata</taxon>
        <taxon>Vertebrata</taxon>
        <taxon>Euteleostomi</taxon>
        <taxon>Actinopterygii</taxon>
        <taxon>Neopterygii</taxon>
        <taxon>Teleostei</taxon>
        <taxon>Protacanthopterygii</taxon>
        <taxon>Salmoniformes</taxon>
        <taxon>Salmonidae</taxon>
        <taxon>Salmoninae</taxon>
        <taxon>Oncorhynchus</taxon>
    </lineage>
</organism>
<evidence type="ECO:0000256" key="3">
    <source>
        <dbReference type="ARBA" id="ARBA00022692"/>
    </source>
</evidence>
<dbReference type="PANTHER" id="PTHR11984">
    <property type="entry name" value="CONNEXIN"/>
    <property type="match status" value="1"/>
</dbReference>
<keyword evidence="3 6" id="KW-0812">Transmembrane</keyword>
<keyword evidence="5 6" id="KW-0472">Membrane</keyword>
<evidence type="ECO:0000256" key="1">
    <source>
        <dbReference type="ARBA" id="ARBA00004651"/>
    </source>
</evidence>
<sequence>MGDWSILGRFLSEVQNHSTVISKIWLTMLPVDLPHPAGDPGGGRGPGCNNVCYDTFAPVSHLRFWVFQIALVSTPSIFYIVYALHKIAKDEKLEIQRGQVMAERLENLETGMSTYCPGYREEWVGQEAEGVDQSLLEEVYGELGEDPTQLSSQVLLIYILHVLLRSVMEITFLVGQYYLFGFKVPQLYCCETYPCPTRTDCFVSRATEKTIFLNFMFSISLGCFVLNIAELHFLGWVYIFRILCSTCSTCFRPERDPVGLYDHHNPLLLQLKHSLRGRLVLQTPTPMAQEKAGGHLLTHVPAITFETDSTVECTSKRTPEERDRVKVQLANMAKMGRTKKSWL</sequence>
<dbReference type="SMART" id="SM01089">
    <property type="entry name" value="Connexin_CCC"/>
    <property type="match status" value="1"/>
</dbReference>
<keyword evidence="4 6" id="KW-1133">Transmembrane helix</keyword>
<feature type="transmembrane region" description="Helical" evidence="6">
    <location>
        <begin position="212"/>
        <end position="239"/>
    </location>
</feature>
<evidence type="ECO:0000259" key="7">
    <source>
        <dbReference type="SMART" id="SM01089"/>
    </source>
</evidence>
<comment type="subcellular location">
    <subcellularLocation>
        <location evidence="1">Cell membrane</location>
        <topology evidence="1">Multi-pass membrane protein</topology>
    </subcellularLocation>
</comment>
<dbReference type="GO" id="GO:0005922">
    <property type="term" value="C:connexin complex"/>
    <property type="evidence" value="ECO:0007669"/>
    <property type="project" value="InterPro"/>
</dbReference>
<proteinExistence type="predicted"/>
<dbReference type="Pfam" id="PF00029">
    <property type="entry name" value="Connexin"/>
    <property type="match status" value="1"/>
</dbReference>
<evidence type="ECO:0000256" key="4">
    <source>
        <dbReference type="ARBA" id="ARBA00022989"/>
    </source>
</evidence>
<evidence type="ECO:0000313" key="8">
    <source>
        <dbReference type="EMBL" id="CDQ92839.1"/>
    </source>
</evidence>
<reference evidence="8" key="2">
    <citation type="submission" date="2014-03" db="EMBL/GenBank/DDBJ databases">
        <authorList>
            <person name="Genoscope - CEA"/>
        </authorList>
    </citation>
    <scope>NUCLEOTIDE SEQUENCE</scope>
</reference>
<accession>A0A060YTR8</accession>
<dbReference type="GO" id="GO:0007267">
    <property type="term" value="P:cell-cell signaling"/>
    <property type="evidence" value="ECO:0007669"/>
    <property type="project" value="TreeGrafter"/>
</dbReference>
<dbReference type="STRING" id="8022.A0A060YTR8"/>
<dbReference type="InterPro" id="IPR038359">
    <property type="entry name" value="Connexin_N_sf"/>
</dbReference>
<dbReference type="PaxDb" id="8022-A0A060YTR8"/>
<name>A0A060YTR8_ONCMY</name>
<keyword evidence="2" id="KW-1003">Cell membrane</keyword>